<evidence type="ECO:0000313" key="2">
    <source>
        <dbReference type="EMBL" id="CCE29467.1"/>
    </source>
</evidence>
<dbReference type="EMBL" id="CAGA01000014">
    <property type="protein sequence ID" value="CCE29467.1"/>
    <property type="molecule type" value="Genomic_DNA"/>
</dbReference>
<dbReference type="Proteomes" id="UP000016801">
    <property type="component" value="Unassembled WGS sequence"/>
</dbReference>
<evidence type="ECO:0000256" key="1">
    <source>
        <dbReference type="SAM" id="MobiDB-lite"/>
    </source>
</evidence>
<dbReference type="PANTHER" id="PTHR23159:SF31">
    <property type="entry name" value="CENTROSOME-ASSOCIATED PROTEIN CEP250 ISOFORM X1"/>
    <property type="match status" value="1"/>
</dbReference>
<evidence type="ECO:0000313" key="3">
    <source>
        <dbReference type="Proteomes" id="UP000016801"/>
    </source>
</evidence>
<keyword evidence="3" id="KW-1185">Reference proteome</keyword>
<dbReference type="PhylomeDB" id="M1VVG2"/>
<feature type="compositionally biased region" description="Basic and acidic residues" evidence="1">
    <location>
        <begin position="72"/>
        <end position="97"/>
    </location>
</feature>
<proteinExistence type="predicted"/>
<dbReference type="OrthoDB" id="5393537at2759"/>
<accession>M1VVG2</accession>
<dbReference type="PANTHER" id="PTHR23159">
    <property type="entry name" value="CENTROSOMAL PROTEIN 2"/>
    <property type="match status" value="1"/>
</dbReference>
<comment type="caution">
    <text evidence="2">The sequence shown here is derived from an EMBL/GenBank/DDBJ whole genome shotgun (WGS) entry which is preliminary data.</text>
</comment>
<reference evidence="2 3" key="1">
    <citation type="journal article" date="2013" name="PLoS Genet.">
        <title>Plant-symbiotic fungi as chemical engineers: Multi-genome analysis of the Clavicipitaceae reveals dynamics of alkaloid loci.</title>
        <authorList>
            <person name="Schardl C.L."/>
            <person name="Young C.A."/>
            <person name="Hesse U."/>
            <person name="Amyotte S.G."/>
            <person name="Andreeva K."/>
            <person name="Calie P.J."/>
            <person name="Fleetwood D.J."/>
            <person name="Haws D.C."/>
            <person name="Moore N."/>
            <person name="Oeser B."/>
            <person name="Panaccione D.G."/>
            <person name="Schweri K.K."/>
            <person name="Voisey C.R."/>
            <person name="Farman M.L."/>
            <person name="Jaromczyk J.W."/>
            <person name="Roe B.A."/>
            <person name="O'Sullivan D.M."/>
            <person name="Scott B."/>
            <person name="Tudzynski P."/>
            <person name="An Z."/>
            <person name="Arnaoudova E.G."/>
            <person name="Bullock C.T."/>
            <person name="Charlton N.D."/>
            <person name="Chen L."/>
            <person name="Cox M."/>
            <person name="Dinkins R.D."/>
            <person name="Florea S."/>
            <person name="Glenn A.E."/>
            <person name="Gordon A."/>
            <person name="Gueldener U."/>
            <person name="Harris D.R."/>
            <person name="Hollin W."/>
            <person name="Jaromczyk J."/>
            <person name="Johnson R.D."/>
            <person name="Khan A.K."/>
            <person name="Leistner E."/>
            <person name="Leuchtmann A."/>
            <person name="Li C."/>
            <person name="Liu J."/>
            <person name="Liu J."/>
            <person name="Liu M."/>
            <person name="Mace W."/>
            <person name="Machado C."/>
            <person name="Nagabhyru P."/>
            <person name="Pan J."/>
            <person name="Schmid J."/>
            <person name="Sugawara K."/>
            <person name="Steiner U."/>
            <person name="Takach J.E."/>
            <person name="Tanaka E."/>
            <person name="Webb J.S."/>
            <person name="Wilson E.V."/>
            <person name="Wiseman J.L."/>
            <person name="Yoshida R."/>
            <person name="Zeng Z."/>
        </authorList>
    </citation>
    <scope>NUCLEOTIDE SEQUENCE [LARGE SCALE GENOMIC DNA]</scope>
    <source>
        <strain evidence="2 3">20.1</strain>
    </source>
</reference>
<gene>
    <name evidence="2" type="ORF">CPUR_03160</name>
</gene>
<feature type="compositionally biased region" description="Basic and acidic residues" evidence="1">
    <location>
        <begin position="107"/>
        <end position="132"/>
    </location>
</feature>
<organism evidence="2 3">
    <name type="scientific">Claviceps purpurea (strain 20.1)</name>
    <name type="common">Ergot fungus</name>
    <name type="synonym">Sphacelia segetum</name>
    <dbReference type="NCBI Taxonomy" id="1111077"/>
    <lineage>
        <taxon>Eukaryota</taxon>
        <taxon>Fungi</taxon>
        <taxon>Dikarya</taxon>
        <taxon>Ascomycota</taxon>
        <taxon>Pezizomycotina</taxon>
        <taxon>Sordariomycetes</taxon>
        <taxon>Hypocreomycetidae</taxon>
        <taxon>Hypocreales</taxon>
        <taxon>Clavicipitaceae</taxon>
        <taxon>Claviceps</taxon>
    </lineage>
</organism>
<dbReference type="VEuPathDB" id="FungiDB:CPUR_03160"/>
<dbReference type="AlphaFoldDB" id="M1VVG2"/>
<feature type="region of interest" description="Disordered" evidence="1">
    <location>
        <begin position="69"/>
        <end position="132"/>
    </location>
</feature>
<protein>
    <submittedName>
        <fullName evidence="2">Uncharacterized protein</fullName>
    </submittedName>
</protein>
<sequence length="520" mass="59101">MSTCISDDRLSESRLIRVERKLDNLSKGVENISLKLCDEYMKRCIESEKQLETKHMEAEGLRSELQSLEKQLQQEKADSQDKVEQIEKKSTEAEGLRSELQSLKKQLHQEKADSRDKVEQIETKSTEAEGLRSELQSLRKRLQQESTEAKGLRSELQSLKKQLQQEKADSREKVELFEMKSTEAKGLRSTLQSLRKQSLQEKADSQDKVAGLTTTIQQLDEDKKKLREVILTQVNLGNTLRYQISDDEIRQRFVYMRQSIQSVVNNLKTRDFISFIAVNDFESRLHQCYNSYSPKDRIFLVRSVLYQIIDESILKGDAFGLAGSVRVPPQYNLEALDQSLSGFEDLLRATKVTNKVISDSRIATFQCIEGFSAAPQDNSDARGRIRRLLFPLLDSDISEQDLLKSSREIDQLCDDAFSLRLLTRKSGDQYGFQEPGNGQVFSPTKGVVEVCGALGGGEVSNTVAFSICGALIKYTLNDGTWTENFLEPAHVVVQAKLSQKPSSIPKNRRLVRKRTNEVEK</sequence>
<dbReference type="eggNOG" id="ENOG502RNN7">
    <property type="taxonomic scope" value="Eukaryota"/>
</dbReference>
<dbReference type="HOGENOM" id="CLU_049051_0_0_1"/>
<name>M1VVG2_CLAP2</name>